<keyword evidence="3" id="KW-0132">Cell division</keyword>
<dbReference type="GO" id="GO:0051301">
    <property type="term" value="P:cell division"/>
    <property type="evidence" value="ECO:0007669"/>
    <property type="project" value="UniProtKB-KW"/>
</dbReference>
<dbReference type="InterPro" id="IPR001680">
    <property type="entry name" value="WD40_rpt"/>
</dbReference>
<evidence type="ECO:0000256" key="7">
    <source>
        <dbReference type="PROSITE-ProRule" id="PRU00221"/>
    </source>
</evidence>
<dbReference type="CDD" id="cd00200">
    <property type="entry name" value="WD40"/>
    <property type="match status" value="1"/>
</dbReference>
<evidence type="ECO:0000256" key="1">
    <source>
        <dbReference type="ARBA" id="ARBA00006445"/>
    </source>
</evidence>
<dbReference type="FunCoup" id="A0A7M7JII5">
    <property type="interactions" value="780"/>
</dbReference>
<evidence type="ECO:0000313" key="11">
    <source>
        <dbReference type="Proteomes" id="UP000594260"/>
    </source>
</evidence>
<dbReference type="InterPro" id="IPR056150">
    <property type="entry name" value="WD40_CDC20-Fz"/>
</dbReference>
<dbReference type="SUPFAM" id="SSF50978">
    <property type="entry name" value="WD40 repeat-like"/>
    <property type="match status" value="1"/>
</dbReference>
<keyword evidence="6" id="KW-0131">Cell cycle</keyword>
<dbReference type="CTD" id="34968"/>
<evidence type="ECO:0000259" key="9">
    <source>
        <dbReference type="Pfam" id="PF24807"/>
    </source>
</evidence>
<evidence type="ECO:0000256" key="4">
    <source>
        <dbReference type="ARBA" id="ARBA00022737"/>
    </source>
</evidence>
<dbReference type="InParanoid" id="A0A7M7JII5"/>
<dbReference type="PROSITE" id="PS50082">
    <property type="entry name" value="WD_REPEATS_2"/>
    <property type="match status" value="3"/>
</dbReference>
<evidence type="ECO:0000313" key="10">
    <source>
        <dbReference type="EnsemblMetazoa" id="XP_022650893"/>
    </source>
</evidence>
<keyword evidence="2 7" id="KW-0853">WD repeat</keyword>
<dbReference type="KEGG" id="vde:111246009"/>
<feature type="region of interest" description="Disordered" evidence="8">
    <location>
        <begin position="66"/>
        <end position="90"/>
    </location>
</feature>
<proteinExistence type="inferred from homology"/>
<dbReference type="GO" id="GO:0010997">
    <property type="term" value="F:anaphase-promoting complex binding"/>
    <property type="evidence" value="ECO:0007669"/>
    <property type="project" value="InterPro"/>
</dbReference>
<dbReference type="GO" id="GO:1990757">
    <property type="term" value="F:ubiquitin ligase activator activity"/>
    <property type="evidence" value="ECO:0007669"/>
    <property type="project" value="TreeGrafter"/>
</dbReference>
<keyword evidence="5" id="KW-0498">Mitosis</keyword>
<accession>A0A7M7JII5</accession>
<dbReference type="InterPro" id="IPR033010">
    <property type="entry name" value="Cdc20/Fizzy"/>
</dbReference>
<dbReference type="RefSeq" id="XP_022650893.1">
    <property type="nucleotide sequence ID" value="XM_022795158.1"/>
</dbReference>
<dbReference type="PROSITE" id="PS50294">
    <property type="entry name" value="WD_REPEATS_REGION"/>
    <property type="match status" value="3"/>
</dbReference>
<dbReference type="Gene3D" id="2.130.10.10">
    <property type="entry name" value="YVTN repeat-like/Quinoprotein amine dehydrogenase"/>
    <property type="match status" value="1"/>
</dbReference>
<feature type="domain" description="CDC20/Fizzy WD40" evidence="9">
    <location>
        <begin position="176"/>
        <end position="469"/>
    </location>
</feature>
<name>A0A7M7JII5_VARDE</name>
<comment type="similarity">
    <text evidence="1">Belongs to the WD repeat CDC20/Fizzy family.</text>
</comment>
<feature type="repeat" description="WD" evidence="7">
    <location>
        <begin position="438"/>
        <end position="471"/>
    </location>
</feature>
<dbReference type="EnsemblMetazoa" id="XM_022795158">
    <property type="protein sequence ID" value="XP_022650893"/>
    <property type="gene ID" value="LOC111246009"/>
</dbReference>
<dbReference type="GO" id="GO:0031145">
    <property type="term" value="P:anaphase-promoting complex-dependent catabolic process"/>
    <property type="evidence" value="ECO:0007669"/>
    <property type="project" value="TreeGrafter"/>
</dbReference>
<dbReference type="OMA" id="NTETCVI"/>
<sequence>MSHFSLERQISQATKMDDKLQGPLPRWKRKALENSNLSLNSSTMNTIPAPGALNQSITGAAQGLTVQTSGPGSLTKAKKKTPLKNEGDRMLPNRRAMDFDKAKFALSNKENSDEYSKALEQQINVDLSNYRILAYRDKPPSAATASGPNRILYSSSKTQSAVKSHRYIPSRPDKILDAPGIVDDFYLNLLDWSARNAVAVGLGANLFIWNAQTGSIEHLIELSNQQDYISAVQFSQDGFYLAVGLSSNSVEIWDIEAKRLLRTLNGHTNRVGSISWNSYICSSGARSGVIMHSDVRVAEHQQGSVSAHLEEICGLRWSPDGKYLASGGNDNQLHFWPQGTSGRLRPVHTFTDHMAGIKAISWCPFQRSLVASGGGTADRTIRLWNVATGSMLSCTDTKSQVCGLLWSEEYRELVSAHGYSNYEVNLWKYPNMAKIGELRGHTARILNIALSPDGSTVMTASGDETLRSWSLFAPGKSGKKKTTTINGSGAASVKDTSSQLYNLR</sequence>
<dbReference type="OrthoDB" id="10263272at2759"/>
<dbReference type="GeneID" id="111246009"/>
<dbReference type="PANTHER" id="PTHR19918:SF8">
    <property type="entry name" value="FI02843P"/>
    <property type="match status" value="1"/>
</dbReference>
<reference evidence="10" key="1">
    <citation type="submission" date="2021-01" db="UniProtKB">
        <authorList>
            <consortium name="EnsemblMetazoa"/>
        </authorList>
    </citation>
    <scope>IDENTIFICATION</scope>
</reference>
<protein>
    <recommendedName>
        <fullName evidence="9">CDC20/Fizzy WD40 domain-containing protein</fullName>
    </recommendedName>
</protein>
<keyword evidence="4" id="KW-0677">Repeat</keyword>
<keyword evidence="11" id="KW-1185">Reference proteome</keyword>
<dbReference type="GO" id="GO:0005680">
    <property type="term" value="C:anaphase-promoting complex"/>
    <property type="evidence" value="ECO:0007669"/>
    <property type="project" value="TreeGrafter"/>
</dbReference>
<evidence type="ECO:0000256" key="2">
    <source>
        <dbReference type="ARBA" id="ARBA00022574"/>
    </source>
</evidence>
<dbReference type="Proteomes" id="UP000594260">
    <property type="component" value="Unplaced"/>
</dbReference>
<feature type="region of interest" description="Disordered" evidence="8">
    <location>
        <begin position="1"/>
        <end position="21"/>
    </location>
</feature>
<feature type="repeat" description="WD" evidence="7">
    <location>
        <begin position="222"/>
        <end position="263"/>
    </location>
</feature>
<dbReference type="InterPro" id="IPR036322">
    <property type="entry name" value="WD40_repeat_dom_sf"/>
</dbReference>
<dbReference type="PANTHER" id="PTHR19918">
    <property type="entry name" value="CELL DIVISION CYCLE 20 CDC20 FIZZY -RELATED"/>
    <property type="match status" value="1"/>
</dbReference>
<organism evidence="10 11">
    <name type="scientific">Varroa destructor</name>
    <name type="common">Honeybee mite</name>
    <dbReference type="NCBI Taxonomy" id="109461"/>
    <lineage>
        <taxon>Eukaryota</taxon>
        <taxon>Metazoa</taxon>
        <taxon>Ecdysozoa</taxon>
        <taxon>Arthropoda</taxon>
        <taxon>Chelicerata</taxon>
        <taxon>Arachnida</taxon>
        <taxon>Acari</taxon>
        <taxon>Parasitiformes</taxon>
        <taxon>Mesostigmata</taxon>
        <taxon>Gamasina</taxon>
        <taxon>Dermanyssoidea</taxon>
        <taxon>Varroidae</taxon>
        <taxon>Varroa</taxon>
    </lineage>
</organism>
<dbReference type="SMART" id="SM00320">
    <property type="entry name" value="WD40"/>
    <property type="match status" value="5"/>
</dbReference>
<evidence type="ECO:0000256" key="6">
    <source>
        <dbReference type="ARBA" id="ARBA00023306"/>
    </source>
</evidence>
<dbReference type="InterPro" id="IPR015943">
    <property type="entry name" value="WD40/YVTN_repeat-like_dom_sf"/>
</dbReference>
<feature type="repeat" description="WD" evidence="7">
    <location>
        <begin position="305"/>
        <end position="336"/>
    </location>
</feature>
<evidence type="ECO:0000256" key="3">
    <source>
        <dbReference type="ARBA" id="ARBA00022618"/>
    </source>
</evidence>
<evidence type="ECO:0000256" key="8">
    <source>
        <dbReference type="SAM" id="MobiDB-lite"/>
    </source>
</evidence>
<dbReference type="AlphaFoldDB" id="A0A7M7JII5"/>
<dbReference type="GO" id="GO:1905786">
    <property type="term" value="P:positive regulation of anaphase-promoting complex-dependent catabolic process"/>
    <property type="evidence" value="ECO:0007669"/>
    <property type="project" value="TreeGrafter"/>
</dbReference>
<evidence type="ECO:0000256" key="5">
    <source>
        <dbReference type="ARBA" id="ARBA00022776"/>
    </source>
</evidence>
<dbReference type="Pfam" id="PF24807">
    <property type="entry name" value="WD40_CDC20-Fz"/>
    <property type="match status" value="1"/>
</dbReference>